<proteinExistence type="evidence at transcript level"/>
<gene>
    <name evidence="5" type="primary">BAK1</name>
</gene>
<feature type="domain" description="Bcl-2 Bcl-2 homology region 1-3" evidence="4">
    <location>
        <begin position="78"/>
        <end position="181"/>
    </location>
</feature>
<dbReference type="InterPro" id="IPR036834">
    <property type="entry name" value="Bcl-2-like_sf"/>
</dbReference>
<dbReference type="PROSITE" id="PS50062">
    <property type="entry name" value="BCL2_FAMILY"/>
    <property type="match status" value="1"/>
</dbReference>
<dbReference type="SUPFAM" id="SSF56854">
    <property type="entry name" value="Bcl-2 inhibitors of programmed cell death"/>
    <property type="match status" value="1"/>
</dbReference>
<feature type="transmembrane region" description="Helical" evidence="3">
    <location>
        <begin position="126"/>
        <end position="144"/>
    </location>
</feature>
<keyword evidence="3" id="KW-0472">Membrane</keyword>
<dbReference type="Pfam" id="PF00452">
    <property type="entry name" value="Bcl-2"/>
    <property type="match status" value="1"/>
</dbReference>
<reference evidence="5" key="1">
    <citation type="journal article" date="2013" name="Genome Biol. Evol.">
        <title>Punctuated emergences of genetic and phenotypic innovations in eumetazoan, bilaterian, euteleostome, and hominidae ancestors.</title>
        <authorList>
            <person name="Wenger Y."/>
            <person name="Galliot B."/>
        </authorList>
    </citation>
    <scope>NUCLEOTIDE SEQUENCE</scope>
    <source>
        <tissue evidence="5">Whole animals</tissue>
    </source>
</reference>
<name>T2MD83_HYDVU</name>
<organism evidence="5">
    <name type="scientific">Hydra vulgaris</name>
    <name type="common">Hydra</name>
    <name type="synonym">Hydra attenuata</name>
    <dbReference type="NCBI Taxonomy" id="6087"/>
    <lineage>
        <taxon>Eukaryota</taxon>
        <taxon>Metazoa</taxon>
        <taxon>Cnidaria</taxon>
        <taxon>Hydrozoa</taxon>
        <taxon>Hydroidolina</taxon>
        <taxon>Anthoathecata</taxon>
        <taxon>Aplanulata</taxon>
        <taxon>Hydridae</taxon>
        <taxon>Hydra</taxon>
    </lineage>
</organism>
<dbReference type="PANTHER" id="PTHR11256:SF41">
    <property type="entry name" value="BCL-2 HOMOLOGOUS ANTAGONIST_KILLER"/>
    <property type="match status" value="1"/>
</dbReference>
<dbReference type="OrthoDB" id="6020735at2759"/>
<feature type="transmembrane region" description="Helical" evidence="3">
    <location>
        <begin position="198"/>
        <end position="215"/>
    </location>
</feature>
<evidence type="ECO:0000313" key="5">
    <source>
        <dbReference type="EMBL" id="CDG69890.1"/>
    </source>
</evidence>
<dbReference type="GO" id="GO:0001836">
    <property type="term" value="P:release of cytochrome c from mitochondria"/>
    <property type="evidence" value="ECO:0007669"/>
    <property type="project" value="TreeGrafter"/>
</dbReference>
<accession>T2MD83</accession>
<dbReference type="InterPro" id="IPR002475">
    <property type="entry name" value="Bcl2-like"/>
</dbReference>
<keyword evidence="3" id="KW-1133">Transmembrane helix</keyword>
<dbReference type="SMART" id="SM00337">
    <property type="entry name" value="BCL"/>
    <property type="match status" value="1"/>
</dbReference>
<dbReference type="EMBL" id="HAAD01003658">
    <property type="protein sequence ID" value="CDG69890.1"/>
    <property type="molecule type" value="mRNA"/>
</dbReference>
<dbReference type="GO" id="GO:0015288">
    <property type="term" value="F:porin activity"/>
    <property type="evidence" value="ECO:0007669"/>
    <property type="project" value="TreeGrafter"/>
</dbReference>
<evidence type="ECO:0000256" key="1">
    <source>
        <dbReference type="ARBA" id="ARBA00009458"/>
    </source>
</evidence>
<dbReference type="AlphaFoldDB" id="T2MD83"/>
<dbReference type="OMA" id="HYIARWI"/>
<evidence type="ECO:0000256" key="3">
    <source>
        <dbReference type="SAM" id="Phobius"/>
    </source>
</evidence>
<dbReference type="GO" id="GO:0005741">
    <property type="term" value="C:mitochondrial outer membrane"/>
    <property type="evidence" value="ECO:0007669"/>
    <property type="project" value="TreeGrafter"/>
</dbReference>
<dbReference type="InterPro" id="IPR026298">
    <property type="entry name" value="Bcl-2_fam"/>
</dbReference>
<dbReference type="GO" id="GO:0051400">
    <property type="term" value="F:BH domain binding"/>
    <property type="evidence" value="ECO:0007669"/>
    <property type="project" value="TreeGrafter"/>
</dbReference>
<dbReference type="GO" id="GO:0042981">
    <property type="term" value="P:regulation of apoptotic process"/>
    <property type="evidence" value="ECO:0007669"/>
    <property type="project" value="InterPro"/>
</dbReference>
<dbReference type="InterPro" id="IPR046371">
    <property type="entry name" value="Bcl-2_BH1-3"/>
</dbReference>
<dbReference type="CDD" id="cd06845">
    <property type="entry name" value="Bcl-2_like"/>
    <property type="match status" value="1"/>
</dbReference>
<keyword evidence="3" id="KW-0812">Transmembrane</keyword>
<evidence type="ECO:0000256" key="2">
    <source>
        <dbReference type="ARBA" id="ARBA00022703"/>
    </source>
</evidence>
<dbReference type="GO" id="GO:0097192">
    <property type="term" value="P:extrinsic apoptotic signaling pathway in absence of ligand"/>
    <property type="evidence" value="ECO:0007669"/>
    <property type="project" value="TreeGrafter"/>
</dbReference>
<protein>
    <submittedName>
        <fullName evidence="5">Bcl-2 homologous antagonist/killer</fullName>
    </submittedName>
</protein>
<sequence>MAEAADDLHKQEEQQVANDTEKVFCSFVYKRLTSEIDKESSDGSLEVGNVITNLRSEVTEFRNVDESNGETENLGRVLASFGDEINDKYRQVFSDMLCRLNIETEDVAYETFANIARRLFENGINWGRIVALLCFGYEVAFAIIKRNARGFGKFLRKLIRFVVDFIVNEKIAKWIAKNGGWLAALVGLKKVDDSSDVWFKRIVILGSIIATVYMIHRITR</sequence>
<dbReference type="GO" id="GO:0008630">
    <property type="term" value="P:intrinsic apoptotic signaling pathway in response to DNA damage"/>
    <property type="evidence" value="ECO:0007669"/>
    <property type="project" value="TreeGrafter"/>
</dbReference>
<keyword evidence="2" id="KW-0053">Apoptosis</keyword>
<dbReference type="Gene3D" id="1.10.437.10">
    <property type="entry name" value="Blc2-like"/>
    <property type="match status" value="1"/>
</dbReference>
<dbReference type="PANTHER" id="PTHR11256">
    <property type="entry name" value="BCL-2 RELATED"/>
    <property type="match status" value="1"/>
</dbReference>
<comment type="similarity">
    <text evidence="1">Belongs to the Bcl-2 family.</text>
</comment>
<evidence type="ECO:0000259" key="4">
    <source>
        <dbReference type="SMART" id="SM00337"/>
    </source>
</evidence>